<dbReference type="RefSeq" id="WP_239166268.1">
    <property type="nucleotide sequence ID" value="NZ_BOMO01000042.1"/>
</dbReference>
<keyword evidence="1" id="KW-0812">Transmembrane</keyword>
<comment type="caution">
    <text evidence="2">The sequence shown here is derived from an EMBL/GenBank/DDBJ whole genome shotgun (WGS) entry which is preliminary data.</text>
</comment>
<sequence>MTITATPPRRTREQLLTEARQHVGSGSIPSIETLRATLRVRRETAADVCRTLSQERAQRRAERARQGRAALAALARRKRPRPRPAVVIASVPEIAPAPAAELAAPAPVEVTGIVRDKAVAPVAKAAQTPPRPAKPLRTWPVLILCLPAFVAIWGGWVDLGGMTGFGVVHPFPGIPRLEDFTINTAITLPFGMETYAAYALHVWLSGRAHGKALRFARNSAVGSLLLGFSGQSLYHLMAAAGWTVAPWPITLLVSGIPVAVLGMGAALAHLVRSDAHQ</sequence>
<reference evidence="2 3" key="1">
    <citation type="submission" date="2018-03" db="EMBL/GenBank/DDBJ databases">
        <title>Genomic Encyclopedia of Archaeal and Bacterial Type Strains, Phase II (KMG-II): from individual species to whole genera.</title>
        <authorList>
            <person name="Goeker M."/>
        </authorList>
    </citation>
    <scope>NUCLEOTIDE SEQUENCE [LARGE SCALE GENOMIC DNA]</scope>
    <source>
        <strain evidence="2 3">DSM 43146</strain>
    </source>
</reference>
<evidence type="ECO:0000313" key="2">
    <source>
        <dbReference type="EMBL" id="PRX23693.1"/>
    </source>
</evidence>
<organism evidence="2 3">
    <name type="scientific">Actinoplanes italicus</name>
    <dbReference type="NCBI Taxonomy" id="113567"/>
    <lineage>
        <taxon>Bacteria</taxon>
        <taxon>Bacillati</taxon>
        <taxon>Actinomycetota</taxon>
        <taxon>Actinomycetes</taxon>
        <taxon>Micromonosporales</taxon>
        <taxon>Micromonosporaceae</taxon>
        <taxon>Actinoplanes</taxon>
    </lineage>
</organism>
<protein>
    <submittedName>
        <fullName evidence="2">Uncharacterized protein</fullName>
    </submittedName>
</protein>
<dbReference type="EMBL" id="PVMZ01000003">
    <property type="protein sequence ID" value="PRX23693.1"/>
    <property type="molecule type" value="Genomic_DNA"/>
</dbReference>
<keyword evidence="1" id="KW-0472">Membrane</keyword>
<keyword evidence="3" id="KW-1185">Reference proteome</keyword>
<accession>A0A2T0KJJ5</accession>
<proteinExistence type="predicted"/>
<gene>
    <name evidence="2" type="ORF">CLV67_103442</name>
</gene>
<feature type="transmembrane region" description="Helical" evidence="1">
    <location>
        <begin position="180"/>
        <end position="204"/>
    </location>
</feature>
<feature type="transmembrane region" description="Helical" evidence="1">
    <location>
        <begin position="141"/>
        <end position="168"/>
    </location>
</feature>
<dbReference type="AlphaFoldDB" id="A0A2T0KJJ5"/>
<evidence type="ECO:0000313" key="3">
    <source>
        <dbReference type="Proteomes" id="UP000239415"/>
    </source>
</evidence>
<keyword evidence="1" id="KW-1133">Transmembrane helix</keyword>
<feature type="transmembrane region" description="Helical" evidence="1">
    <location>
        <begin position="251"/>
        <end position="271"/>
    </location>
</feature>
<name>A0A2T0KJJ5_9ACTN</name>
<dbReference type="Proteomes" id="UP000239415">
    <property type="component" value="Unassembled WGS sequence"/>
</dbReference>
<evidence type="ECO:0000256" key="1">
    <source>
        <dbReference type="SAM" id="Phobius"/>
    </source>
</evidence>
<feature type="transmembrane region" description="Helical" evidence="1">
    <location>
        <begin position="224"/>
        <end position="245"/>
    </location>
</feature>